<proteinExistence type="predicted"/>
<dbReference type="EMBL" id="CMVM020000264">
    <property type="status" value="NOT_ANNOTATED_CDS"/>
    <property type="molecule type" value="Genomic_DNA"/>
</dbReference>
<sequence length="151" mass="17541">MTGYSASSVVLFVILSIFLIVQVDDSKFVLHLDSTSKLASLEDTSKEHTLRNVRPYHKNTKDSIEYRQKTLEGFKREKFNKNAYLKMLIAKQLKQKKTDGKEMSRQLINEKTNCIQDQLIVKKSTLTNHPVIFHRKSEKEHGSDEENQSKQ</sequence>
<feature type="chain" id="PRO_5035783921" evidence="1">
    <location>
        <begin position="26"/>
        <end position="151"/>
    </location>
</feature>
<evidence type="ECO:0000256" key="1">
    <source>
        <dbReference type="SAM" id="SignalP"/>
    </source>
</evidence>
<dbReference type="EnsemblMetazoa" id="OVOC9404.1">
    <property type="protein sequence ID" value="OVOC9404.1"/>
    <property type="gene ID" value="WBGene00246213"/>
</dbReference>
<reference evidence="3" key="1">
    <citation type="submission" date="2013-10" db="EMBL/GenBank/DDBJ databases">
        <title>Genome sequencing of Onchocerca volvulus.</title>
        <authorList>
            <person name="Cotton J."/>
            <person name="Tsai J."/>
            <person name="Stanley E."/>
            <person name="Tracey A."/>
            <person name="Holroyd N."/>
            <person name="Lustigman S."/>
            <person name="Berriman M."/>
        </authorList>
    </citation>
    <scope>NUCLEOTIDE SEQUENCE</scope>
</reference>
<feature type="signal peptide" evidence="1">
    <location>
        <begin position="1"/>
        <end position="25"/>
    </location>
</feature>
<protein>
    <submittedName>
        <fullName evidence="2">Uncharacterized protein</fullName>
    </submittedName>
</protein>
<evidence type="ECO:0000313" key="3">
    <source>
        <dbReference type="Proteomes" id="UP000024404"/>
    </source>
</evidence>
<name>A0A8R1U0M8_ONCVO</name>
<accession>A0A8R1U0M8</accession>
<reference evidence="2" key="2">
    <citation type="submission" date="2022-06" db="UniProtKB">
        <authorList>
            <consortium name="EnsemblMetazoa"/>
        </authorList>
    </citation>
    <scope>IDENTIFICATION</scope>
</reference>
<dbReference type="Proteomes" id="UP000024404">
    <property type="component" value="Unassembled WGS sequence"/>
</dbReference>
<keyword evidence="1" id="KW-0732">Signal</keyword>
<evidence type="ECO:0000313" key="2">
    <source>
        <dbReference type="EnsemblMetazoa" id="OVOC9404.1"/>
    </source>
</evidence>
<keyword evidence="3" id="KW-1185">Reference proteome</keyword>
<organism evidence="2 3">
    <name type="scientific">Onchocerca volvulus</name>
    <dbReference type="NCBI Taxonomy" id="6282"/>
    <lineage>
        <taxon>Eukaryota</taxon>
        <taxon>Metazoa</taxon>
        <taxon>Ecdysozoa</taxon>
        <taxon>Nematoda</taxon>
        <taxon>Chromadorea</taxon>
        <taxon>Rhabditida</taxon>
        <taxon>Spirurina</taxon>
        <taxon>Spiruromorpha</taxon>
        <taxon>Filarioidea</taxon>
        <taxon>Onchocercidae</taxon>
        <taxon>Onchocerca</taxon>
    </lineage>
</organism>
<dbReference type="AlphaFoldDB" id="A0A8R1U0M8"/>